<evidence type="ECO:0000256" key="9">
    <source>
        <dbReference type="ARBA" id="ARBA00031306"/>
    </source>
</evidence>
<dbReference type="EC" id="2.7.1.180" evidence="2"/>
<dbReference type="Pfam" id="PF02424">
    <property type="entry name" value="ApbE"/>
    <property type="match status" value="2"/>
</dbReference>
<dbReference type="InterPro" id="IPR024932">
    <property type="entry name" value="ApbE"/>
</dbReference>
<organism evidence="11">
    <name type="scientific">freshwater metagenome</name>
    <dbReference type="NCBI Taxonomy" id="449393"/>
    <lineage>
        <taxon>unclassified sequences</taxon>
        <taxon>metagenomes</taxon>
        <taxon>ecological metagenomes</taxon>
    </lineage>
</organism>
<reference evidence="11" key="1">
    <citation type="submission" date="2020-05" db="EMBL/GenBank/DDBJ databases">
        <authorList>
            <person name="Chiriac C."/>
            <person name="Salcher M."/>
            <person name="Ghai R."/>
            <person name="Kavagutti S V."/>
        </authorList>
    </citation>
    <scope>NUCLEOTIDE SEQUENCE</scope>
</reference>
<dbReference type="Gene3D" id="3.10.520.10">
    <property type="entry name" value="ApbE-like domains"/>
    <property type="match status" value="2"/>
</dbReference>
<dbReference type="PANTHER" id="PTHR30040:SF2">
    <property type="entry name" value="FAD:PROTEIN FMN TRANSFERASE"/>
    <property type="match status" value="1"/>
</dbReference>
<sequence length="260" mass="27351">MSVSTEPRTWRAVEQVMGLPISLALRGRHAGDDAARAAWSAAVAQLREVDAVFSTYRPDSCVSRLNRGELDLVDCPPEVHEVLALAEQAYADSGGAFDVWRADRDGRRMLDADGVVKGWATQRASRILADLPATDGCLSAGGDLVCWTPTGADPWQIGIEDPARPDRLIARIPVRDGAVATSGFAHRGAHIVDARTGAVAIGLASVTVVAPDLTSADVDATSAYAHGAQALDWLATRPGRAGVVVLADGSVHTFATPGRR</sequence>
<proteinExistence type="predicted"/>
<dbReference type="PANTHER" id="PTHR30040">
    <property type="entry name" value="THIAMINE BIOSYNTHESIS LIPOPROTEIN APBE"/>
    <property type="match status" value="1"/>
</dbReference>
<accession>A0A6J6PAH3</accession>
<protein>
    <recommendedName>
        <fullName evidence="3">FAD:protein FMN transferase</fullName>
        <ecNumber evidence="2">2.7.1.180</ecNumber>
    </recommendedName>
    <alternativeName>
        <fullName evidence="9">Flavin transferase</fullName>
    </alternativeName>
</protein>
<keyword evidence="8" id="KW-0460">Magnesium</keyword>
<evidence type="ECO:0000256" key="3">
    <source>
        <dbReference type="ARBA" id="ARBA00016337"/>
    </source>
</evidence>
<name>A0A6J6PAH3_9ZZZZ</name>
<evidence type="ECO:0000256" key="10">
    <source>
        <dbReference type="ARBA" id="ARBA00048540"/>
    </source>
</evidence>
<dbReference type="GO" id="GO:0016740">
    <property type="term" value="F:transferase activity"/>
    <property type="evidence" value="ECO:0007669"/>
    <property type="project" value="UniProtKB-KW"/>
</dbReference>
<dbReference type="SUPFAM" id="SSF143631">
    <property type="entry name" value="ApbE-like"/>
    <property type="match status" value="1"/>
</dbReference>
<dbReference type="InterPro" id="IPR003374">
    <property type="entry name" value="ApbE-like_sf"/>
</dbReference>
<evidence type="ECO:0000256" key="6">
    <source>
        <dbReference type="ARBA" id="ARBA00022723"/>
    </source>
</evidence>
<evidence type="ECO:0000256" key="2">
    <source>
        <dbReference type="ARBA" id="ARBA00011955"/>
    </source>
</evidence>
<dbReference type="EMBL" id="CAEZXR010000046">
    <property type="protein sequence ID" value="CAB4693585.1"/>
    <property type="molecule type" value="Genomic_DNA"/>
</dbReference>
<keyword evidence="5" id="KW-0808">Transferase</keyword>
<evidence type="ECO:0000313" key="11">
    <source>
        <dbReference type="EMBL" id="CAB4693585.1"/>
    </source>
</evidence>
<evidence type="ECO:0000256" key="7">
    <source>
        <dbReference type="ARBA" id="ARBA00022827"/>
    </source>
</evidence>
<keyword evidence="7" id="KW-0274">FAD</keyword>
<keyword evidence="6" id="KW-0479">Metal-binding</keyword>
<evidence type="ECO:0000256" key="1">
    <source>
        <dbReference type="ARBA" id="ARBA00001946"/>
    </source>
</evidence>
<dbReference type="AlphaFoldDB" id="A0A6J6PAH3"/>
<gene>
    <name evidence="11" type="ORF">UFOPK2579_00556</name>
</gene>
<keyword evidence="4" id="KW-0285">Flavoprotein</keyword>
<dbReference type="GO" id="GO:0046872">
    <property type="term" value="F:metal ion binding"/>
    <property type="evidence" value="ECO:0007669"/>
    <property type="project" value="UniProtKB-KW"/>
</dbReference>
<evidence type="ECO:0000256" key="4">
    <source>
        <dbReference type="ARBA" id="ARBA00022630"/>
    </source>
</evidence>
<comment type="catalytic activity">
    <reaction evidence="10">
        <text>L-threonyl-[protein] + FAD = FMN-L-threonyl-[protein] + AMP + H(+)</text>
        <dbReference type="Rhea" id="RHEA:36847"/>
        <dbReference type="Rhea" id="RHEA-COMP:11060"/>
        <dbReference type="Rhea" id="RHEA-COMP:11061"/>
        <dbReference type="ChEBI" id="CHEBI:15378"/>
        <dbReference type="ChEBI" id="CHEBI:30013"/>
        <dbReference type="ChEBI" id="CHEBI:57692"/>
        <dbReference type="ChEBI" id="CHEBI:74257"/>
        <dbReference type="ChEBI" id="CHEBI:456215"/>
        <dbReference type="EC" id="2.7.1.180"/>
    </reaction>
</comment>
<evidence type="ECO:0000256" key="8">
    <source>
        <dbReference type="ARBA" id="ARBA00022842"/>
    </source>
</evidence>
<evidence type="ECO:0000256" key="5">
    <source>
        <dbReference type="ARBA" id="ARBA00022679"/>
    </source>
</evidence>
<comment type="cofactor">
    <cofactor evidence="1">
        <name>Mg(2+)</name>
        <dbReference type="ChEBI" id="CHEBI:18420"/>
    </cofactor>
</comment>